<proteinExistence type="predicted"/>
<gene>
    <name evidence="2" type="ORF">Cadr_000000315</name>
</gene>
<feature type="region of interest" description="Disordered" evidence="1">
    <location>
        <begin position="1"/>
        <end position="25"/>
    </location>
</feature>
<keyword evidence="3" id="KW-1185">Reference proteome</keyword>
<sequence length="111" mass="12684">MNHGLNKHEDNLKKQQKQRKEQLDPPWPSEVIERFILIRGWKVKSARKEDPFANSAENGPEQGENSTCDGNQLYLAQFGVNMPGKQVLSEEAQMGVFAHAFYPERSESLVE</sequence>
<evidence type="ECO:0000313" key="3">
    <source>
        <dbReference type="Proteomes" id="UP000299084"/>
    </source>
</evidence>
<dbReference type="Proteomes" id="UP000299084">
    <property type="component" value="Unassembled WGS sequence"/>
</dbReference>
<name>A0A5N4EJM4_CAMDR</name>
<accession>A0A5N4EJM4</accession>
<protein>
    <submittedName>
        <fullName evidence="2">Uncharacterized protein</fullName>
    </submittedName>
</protein>
<evidence type="ECO:0000256" key="1">
    <source>
        <dbReference type="SAM" id="MobiDB-lite"/>
    </source>
</evidence>
<reference evidence="2 3" key="1">
    <citation type="journal article" date="2019" name="Mol. Ecol. Resour.">
        <title>Improving Illumina assemblies with Hi-C and long reads: an example with the North African dromedary.</title>
        <authorList>
            <person name="Elbers J.P."/>
            <person name="Rogers M.F."/>
            <person name="Perelman P.L."/>
            <person name="Proskuryakova A.A."/>
            <person name="Serdyukova N.A."/>
            <person name="Johnson W.E."/>
            <person name="Horin P."/>
            <person name="Corander J."/>
            <person name="Murphy D."/>
            <person name="Burger P.A."/>
        </authorList>
    </citation>
    <scope>NUCLEOTIDE SEQUENCE [LARGE SCALE GENOMIC DNA]</scope>
    <source>
        <strain evidence="2">Drom800</strain>
        <tissue evidence="2">Blood</tissue>
    </source>
</reference>
<dbReference type="AlphaFoldDB" id="A0A5N4EJM4"/>
<organism evidence="2 3">
    <name type="scientific">Camelus dromedarius</name>
    <name type="common">Dromedary</name>
    <name type="synonym">Arabian camel</name>
    <dbReference type="NCBI Taxonomy" id="9838"/>
    <lineage>
        <taxon>Eukaryota</taxon>
        <taxon>Metazoa</taxon>
        <taxon>Chordata</taxon>
        <taxon>Craniata</taxon>
        <taxon>Vertebrata</taxon>
        <taxon>Euteleostomi</taxon>
        <taxon>Mammalia</taxon>
        <taxon>Eutheria</taxon>
        <taxon>Laurasiatheria</taxon>
        <taxon>Artiodactyla</taxon>
        <taxon>Tylopoda</taxon>
        <taxon>Camelidae</taxon>
        <taxon>Camelus</taxon>
    </lineage>
</organism>
<dbReference type="EMBL" id="JWIN03000001">
    <property type="protein sequence ID" value="KAB1283728.1"/>
    <property type="molecule type" value="Genomic_DNA"/>
</dbReference>
<evidence type="ECO:0000313" key="2">
    <source>
        <dbReference type="EMBL" id="KAB1283728.1"/>
    </source>
</evidence>
<comment type="caution">
    <text evidence="2">The sequence shown here is derived from an EMBL/GenBank/DDBJ whole genome shotgun (WGS) entry which is preliminary data.</text>
</comment>
<feature type="compositionally biased region" description="Basic and acidic residues" evidence="1">
    <location>
        <begin position="1"/>
        <end position="23"/>
    </location>
</feature>